<accession>A0ABW7HSS3</accession>
<dbReference type="RefSeq" id="WP_279951156.1">
    <property type="nucleotide sequence ID" value="NZ_BAABEN010000027.1"/>
</dbReference>
<sequence length="209" mass="22624">MPIRTHRNRLAAAVTAVAAAAVALTVPGTAQAEPVRTGAPAFLSPEQLPPHPFSPWYAGEVAPGLPENPVFCLEDALPEQSSWHRRFHTELDTGAVQVTVRTSGIGAARRLAAEAEASVRDCAADFRERYPGASAQWKDYGRVDVEEGARIHGVHTAPPESEYGIHLFGVGRDGRTVTVVAWGQMGTFEDAPVKDFKETVRTAVEKLYR</sequence>
<proteinExistence type="predicted"/>
<dbReference type="EMBL" id="JBIHMK010000036">
    <property type="protein sequence ID" value="MFH0248915.1"/>
    <property type="molecule type" value="Genomic_DNA"/>
</dbReference>
<keyword evidence="1" id="KW-0732">Signal</keyword>
<evidence type="ECO:0000313" key="3">
    <source>
        <dbReference type="Proteomes" id="UP001607069"/>
    </source>
</evidence>
<feature type="chain" id="PRO_5046795102" description="DUF1795 domain-containing protein" evidence="1">
    <location>
        <begin position="33"/>
        <end position="209"/>
    </location>
</feature>
<evidence type="ECO:0000256" key="1">
    <source>
        <dbReference type="SAM" id="SignalP"/>
    </source>
</evidence>
<comment type="caution">
    <text evidence="2">The sequence shown here is derived from an EMBL/GenBank/DDBJ whole genome shotgun (WGS) entry which is preliminary data.</text>
</comment>
<name>A0ABW7HSS3_9ACTN</name>
<protein>
    <recommendedName>
        <fullName evidence="4">DUF1795 domain-containing protein</fullName>
    </recommendedName>
</protein>
<keyword evidence="3" id="KW-1185">Reference proteome</keyword>
<dbReference type="Proteomes" id="UP001607069">
    <property type="component" value="Unassembled WGS sequence"/>
</dbReference>
<evidence type="ECO:0000313" key="2">
    <source>
        <dbReference type="EMBL" id="MFH0248915.1"/>
    </source>
</evidence>
<reference evidence="2 3" key="1">
    <citation type="submission" date="2024-10" db="EMBL/GenBank/DDBJ databases">
        <authorList>
            <person name="Cho J.-C."/>
        </authorList>
    </citation>
    <scope>NUCLEOTIDE SEQUENCE [LARGE SCALE GENOMIC DNA]</scope>
    <source>
        <strain evidence="2 3">KCTC29696</strain>
    </source>
</reference>
<gene>
    <name evidence="2" type="ORF">ACG5V6_11890</name>
</gene>
<organism evidence="2 3">
    <name type="scientific">Streptomyces chitinivorans</name>
    <dbReference type="NCBI Taxonomy" id="1257027"/>
    <lineage>
        <taxon>Bacteria</taxon>
        <taxon>Bacillati</taxon>
        <taxon>Actinomycetota</taxon>
        <taxon>Actinomycetes</taxon>
        <taxon>Kitasatosporales</taxon>
        <taxon>Streptomycetaceae</taxon>
        <taxon>Streptomyces</taxon>
    </lineage>
</organism>
<evidence type="ECO:0008006" key="4">
    <source>
        <dbReference type="Google" id="ProtNLM"/>
    </source>
</evidence>
<feature type="signal peptide" evidence="1">
    <location>
        <begin position="1"/>
        <end position="32"/>
    </location>
</feature>